<proteinExistence type="predicted"/>
<reference evidence="3 4" key="1">
    <citation type="submission" date="2016-12" db="EMBL/GenBank/DDBJ databases">
        <title>The draft genome sequence of HSLHS2.</title>
        <authorList>
            <person name="Hu D."/>
            <person name="Wang L."/>
            <person name="Shao Z."/>
        </authorList>
    </citation>
    <scope>NUCLEOTIDE SEQUENCE [LARGE SCALE GENOMIC DNA]</scope>
    <source>
        <strain evidence="3">MCCC 1A06712</strain>
    </source>
</reference>
<gene>
    <name evidence="3" type="ORF">BVC71_14010</name>
</gene>
<accession>A0A251WWD6</accession>
<organism evidence="3 4">
    <name type="scientific">Marivivens niveibacter</name>
    <dbReference type="NCBI Taxonomy" id="1930667"/>
    <lineage>
        <taxon>Bacteria</taxon>
        <taxon>Pseudomonadati</taxon>
        <taxon>Pseudomonadota</taxon>
        <taxon>Alphaproteobacteria</taxon>
        <taxon>Rhodobacterales</taxon>
        <taxon>Paracoccaceae</taxon>
        <taxon>Marivivens group</taxon>
        <taxon>Marivivens</taxon>
    </lineage>
</organism>
<protein>
    <submittedName>
        <fullName evidence="3">Fis family transcriptional regulator</fullName>
    </submittedName>
</protein>
<comment type="caution">
    <text evidence="3">The sequence shown here is derived from an EMBL/GenBank/DDBJ whole genome shotgun (WGS) entry which is preliminary data.</text>
</comment>
<dbReference type="InterPro" id="IPR009057">
    <property type="entry name" value="Homeodomain-like_sf"/>
</dbReference>
<dbReference type="Proteomes" id="UP000194664">
    <property type="component" value="Unassembled WGS sequence"/>
</dbReference>
<name>A0A251WWD6_9RHOB</name>
<dbReference type="AlphaFoldDB" id="A0A251WWD6"/>
<dbReference type="Gene3D" id="1.10.10.60">
    <property type="entry name" value="Homeodomain-like"/>
    <property type="match status" value="1"/>
</dbReference>
<evidence type="ECO:0000259" key="2">
    <source>
        <dbReference type="Pfam" id="PF02954"/>
    </source>
</evidence>
<feature type="domain" description="GAF" evidence="1">
    <location>
        <begin position="72"/>
        <end position="199"/>
    </location>
</feature>
<dbReference type="SUPFAM" id="SSF46689">
    <property type="entry name" value="Homeodomain-like"/>
    <property type="match status" value="1"/>
</dbReference>
<evidence type="ECO:0000259" key="1">
    <source>
        <dbReference type="Pfam" id="PF01590"/>
    </source>
</evidence>
<dbReference type="RefSeq" id="WP_086452316.1">
    <property type="nucleotide sequence ID" value="NZ_MSPP01000006.1"/>
</dbReference>
<evidence type="ECO:0000313" key="4">
    <source>
        <dbReference type="Proteomes" id="UP000194664"/>
    </source>
</evidence>
<dbReference type="Pfam" id="PF01590">
    <property type="entry name" value="GAF"/>
    <property type="match status" value="1"/>
</dbReference>
<dbReference type="SUPFAM" id="SSF55781">
    <property type="entry name" value="GAF domain-like"/>
    <property type="match status" value="1"/>
</dbReference>
<dbReference type="OrthoDB" id="9805953at2"/>
<sequence>MTHQEHVDRVMETLSSGSAAARSRLAASWQRSARNHGLDPSNVHGRDGLIHKDLAERKERAGAFLKVANPQMDNLFRMISHSGCGVLLTDADGIILEQRCATADNDAFDDWGLSAGRDWSEAAEGTNGIGTCLAEQRAVTIHRGDHFMARNIGMSCIDAPIFGPEGELIGALDVSSARADQTEAYNRLMGAMVLQTAQTIETEVFRQTYSGKRIIVTEGDGAALLAVDGDDIVIGATKAARRALGLASSGALAPRPAVDLIGRDGDGAGLDRAEKAALARALARADGNVTAAARALGIGRATIYRLMKRHGLS</sequence>
<keyword evidence="4" id="KW-1185">Reference proteome</keyword>
<feature type="domain" description="DNA binding HTH" evidence="2">
    <location>
        <begin position="271"/>
        <end position="309"/>
    </location>
</feature>
<dbReference type="Pfam" id="PF02954">
    <property type="entry name" value="HTH_8"/>
    <property type="match status" value="1"/>
</dbReference>
<dbReference type="InterPro" id="IPR003018">
    <property type="entry name" value="GAF"/>
</dbReference>
<evidence type="ECO:0000313" key="3">
    <source>
        <dbReference type="EMBL" id="OUD08283.1"/>
    </source>
</evidence>
<dbReference type="InterPro" id="IPR029016">
    <property type="entry name" value="GAF-like_dom_sf"/>
</dbReference>
<dbReference type="InterPro" id="IPR002197">
    <property type="entry name" value="HTH_Fis"/>
</dbReference>
<dbReference type="Gene3D" id="3.30.450.40">
    <property type="match status" value="1"/>
</dbReference>
<dbReference type="PRINTS" id="PR01590">
    <property type="entry name" value="HTHFIS"/>
</dbReference>
<dbReference type="EMBL" id="MSPP01000006">
    <property type="protein sequence ID" value="OUD08283.1"/>
    <property type="molecule type" value="Genomic_DNA"/>
</dbReference>
<dbReference type="GO" id="GO:0043565">
    <property type="term" value="F:sequence-specific DNA binding"/>
    <property type="evidence" value="ECO:0007669"/>
    <property type="project" value="InterPro"/>
</dbReference>